<dbReference type="AlphaFoldDB" id="A0A024FXC5"/>
<gene>
    <name evidence="1" type="ORF">BN9_127210</name>
</gene>
<dbReference type="Proteomes" id="UP000053237">
    <property type="component" value="Unassembled WGS sequence"/>
</dbReference>
<organism evidence="1 2">
    <name type="scientific">Albugo candida</name>
    <dbReference type="NCBI Taxonomy" id="65357"/>
    <lineage>
        <taxon>Eukaryota</taxon>
        <taxon>Sar</taxon>
        <taxon>Stramenopiles</taxon>
        <taxon>Oomycota</taxon>
        <taxon>Peronosporomycetes</taxon>
        <taxon>Albuginales</taxon>
        <taxon>Albuginaceae</taxon>
        <taxon>Albugo</taxon>
    </lineage>
</organism>
<evidence type="ECO:0000313" key="2">
    <source>
        <dbReference type="Proteomes" id="UP000053237"/>
    </source>
</evidence>
<evidence type="ECO:0000313" key="1">
    <source>
        <dbReference type="EMBL" id="CCI11314.1"/>
    </source>
</evidence>
<sequence>MHFCKCYLFYDALEQRRLDLLQVCYDEWVEGKVIARTTKGRKKLTKKQERIKVPIQLVKRLMMKSEMWAELVAIYGGKANPAMTSQKMYSLQGELRWSHLRREEDYYHIIKKRKRGNHVFGEKKLKKIQRTKGGTEYGKKAYNHATRKTDGRIVMMAFFIAVEINTNVIVQA</sequence>
<comment type="caution">
    <text evidence="1">The sequence shown here is derived from an EMBL/GenBank/DDBJ whole genome shotgun (WGS) entry which is preliminary data.</text>
</comment>
<dbReference type="EMBL" id="CAIX01000928">
    <property type="protein sequence ID" value="CCI11314.1"/>
    <property type="molecule type" value="Genomic_DNA"/>
</dbReference>
<accession>A0A024FXC5</accession>
<proteinExistence type="predicted"/>
<protein>
    <submittedName>
        <fullName evidence="1">Uncharacterized protein</fullName>
    </submittedName>
</protein>
<dbReference type="InParanoid" id="A0A024FXC5"/>
<name>A0A024FXC5_9STRA</name>
<keyword evidence="2" id="KW-1185">Reference proteome</keyword>
<reference evidence="1 2" key="1">
    <citation type="submission" date="2012-05" db="EMBL/GenBank/DDBJ databases">
        <title>Recombination and specialization in a pathogen metapopulation.</title>
        <authorList>
            <person name="Gardiner A."/>
            <person name="Kemen E."/>
            <person name="Schultz-Larsen T."/>
            <person name="MacLean D."/>
            <person name="Van Oosterhout C."/>
            <person name="Jones J.D.G."/>
        </authorList>
    </citation>
    <scope>NUCLEOTIDE SEQUENCE [LARGE SCALE GENOMIC DNA]</scope>
    <source>
        <strain evidence="1 2">Ac Nc2</strain>
    </source>
</reference>